<evidence type="ECO:0000313" key="2">
    <source>
        <dbReference type="Proteomes" id="UP000288102"/>
    </source>
</evidence>
<dbReference type="AlphaFoldDB" id="A0A434A2N6"/>
<comment type="caution">
    <text evidence="1">The sequence shown here is derived from an EMBL/GenBank/DDBJ whole genome shotgun (WGS) entry which is preliminary data.</text>
</comment>
<sequence length="553" mass="65727">MEINDDEIPNIFQLKENFKKNSYWFLNWIGGVYIVDDIKYADFYFINKDTPDDKFNEFQKKCQVTVQLKFSFTSYFSIGCIFDEYGRLLYFPEGINYDCDIIEINQDYDLRLIKGKIQCLNENLVYPFPSYKLTNELEYFTTNIDVSGSTTKIIIPVLAMCSYLYFKSVNLTEYIISNEWVSVFSFREVERGNTKTGYFEYDNSKVLNSEIKSISQFFFLKNSLGLKSINLIGNRLTMNLIQNRLRKINDSIYLSTIIPFSNGANFKLKGKIINHKNQNYFFTYAVENIILKENLFTVDKVILVPRFSEIQYLEDKIKCVCEVQKRRNRKLHEGYSNMREDANYNGTYFPIDYFLKKIPLFFDLSIITQMSDDELKTIHQKLYSNSNKSNVFKSDYLFLICEELIKNLKSQYVNFIAIDQLFFNRKETIIVVNDLKFNVLIVEISYQNNYFYLIDFLRDYLGLISSEKQNSKITPLTLKIFLHKVIYEYFRLPNFFLWYALKENKSFFIENFGIDVLDYLSYDARDIYCNDNKVNKKVADIKQLLEKFRKKAA</sequence>
<dbReference type="EMBL" id="QWDM01000016">
    <property type="protein sequence ID" value="RUT68585.1"/>
    <property type="molecule type" value="Genomic_DNA"/>
</dbReference>
<dbReference type="OrthoDB" id="9817765at2"/>
<proteinExistence type="predicted"/>
<dbReference type="Proteomes" id="UP000288102">
    <property type="component" value="Unassembled WGS sequence"/>
</dbReference>
<evidence type="ECO:0000313" key="1">
    <source>
        <dbReference type="EMBL" id="RUT68585.1"/>
    </source>
</evidence>
<gene>
    <name evidence="1" type="ORF">D0817_20900</name>
</gene>
<dbReference type="RefSeq" id="WP_127340247.1">
    <property type="nucleotide sequence ID" value="NZ_QWDM01000016.1"/>
</dbReference>
<keyword evidence="2" id="KW-1185">Reference proteome</keyword>
<accession>A0A434A2N6</accession>
<organism evidence="1 2">
    <name type="scientific">Flavobacterium cupreum</name>
    <dbReference type="NCBI Taxonomy" id="2133766"/>
    <lineage>
        <taxon>Bacteria</taxon>
        <taxon>Pseudomonadati</taxon>
        <taxon>Bacteroidota</taxon>
        <taxon>Flavobacteriia</taxon>
        <taxon>Flavobacteriales</taxon>
        <taxon>Flavobacteriaceae</taxon>
        <taxon>Flavobacterium</taxon>
    </lineage>
</organism>
<protein>
    <submittedName>
        <fullName evidence="1">Uncharacterized protein</fullName>
    </submittedName>
</protein>
<reference evidence="2" key="1">
    <citation type="journal article" date="2019" name="Syst. Appl. Microbiol.">
        <title>Flavobacterium circumlabens sp. nov. and Flavobacterium cupreum sp. nov., two psychrotrophic species isolated from Antarctic environmental samples.</title>
        <authorList>
            <person name="Kralova S."/>
            <person name="Busse H.-J."/>
            <person name="Svec P."/>
            <person name="Maslanova I."/>
            <person name="Stankova E."/>
            <person name="Bartak M."/>
            <person name="Sedlacek I."/>
        </authorList>
    </citation>
    <scope>NUCLEOTIDE SEQUENCE [LARGE SCALE GENOMIC DNA]</scope>
    <source>
        <strain evidence="2">CCM 8825</strain>
    </source>
</reference>
<name>A0A434A2N6_9FLAO</name>